<dbReference type="RefSeq" id="WP_160737580.1">
    <property type="nucleotide sequence ID" value="NZ_WTYT01000007.1"/>
</dbReference>
<reference evidence="7 8" key="1">
    <citation type="submission" date="2019-12" db="EMBL/GenBank/DDBJ databases">
        <title>Genomic-based taxomic classification of the family Erythrobacteraceae.</title>
        <authorList>
            <person name="Xu L."/>
        </authorList>
    </citation>
    <scope>NUCLEOTIDE SEQUENCE [LARGE SCALE GENOMIC DNA]</scope>
    <source>
        <strain evidence="7 8">LMG 29518</strain>
    </source>
</reference>
<dbReference type="Gene3D" id="1.10.1740.10">
    <property type="match status" value="1"/>
</dbReference>
<dbReference type="AlphaFoldDB" id="A0A6I4TB93"/>
<keyword evidence="4" id="KW-0804">Transcription</keyword>
<accession>A0A6I4TB93</accession>
<organism evidence="7 8">
    <name type="scientific">Altericroceibacterium endophyticum</name>
    <dbReference type="NCBI Taxonomy" id="1808508"/>
    <lineage>
        <taxon>Bacteria</taxon>
        <taxon>Pseudomonadati</taxon>
        <taxon>Pseudomonadota</taxon>
        <taxon>Alphaproteobacteria</taxon>
        <taxon>Sphingomonadales</taxon>
        <taxon>Erythrobacteraceae</taxon>
        <taxon>Altericroceibacterium</taxon>
    </lineage>
</organism>
<evidence type="ECO:0000313" key="7">
    <source>
        <dbReference type="EMBL" id="MXO67140.1"/>
    </source>
</evidence>
<gene>
    <name evidence="7" type="ORF">GRI91_15350</name>
</gene>
<evidence type="ECO:0000259" key="6">
    <source>
        <dbReference type="Pfam" id="PF08281"/>
    </source>
</evidence>
<sequence>MKSETSSHGELEDWPAIREAVRRYARTRCGRADVADDVAQEVLARLIALRETQAIGSYLALGFRIADNLMIDVNRRESRHAAEPEDHWVSDAPSLDRALDSQHAVQVLSSCLRRMPPLRREVIIRRRLKEESCRLIGEELAISVKAVEKHITRALVDLRLAFERAGIELAGE</sequence>
<dbReference type="Pfam" id="PF08281">
    <property type="entry name" value="Sigma70_r4_2"/>
    <property type="match status" value="1"/>
</dbReference>
<name>A0A6I4TB93_9SPHN</name>
<evidence type="ECO:0000259" key="5">
    <source>
        <dbReference type="Pfam" id="PF04542"/>
    </source>
</evidence>
<dbReference type="PANTHER" id="PTHR43133:SF63">
    <property type="entry name" value="RNA POLYMERASE SIGMA FACTOR FECI-RELATED"/>
    <property type="match status" value="1"/>
</dbReference>
<keyword evidence="3" id="KW-0731">Sigma factor</keyword>
<evidence type="ECO:0000256" key="3">
    <source>
        <dbReference type="ARBA" id="ARBA00023082"/>
    </source>
</evidence>
<dbReference type="InterPro" id="IPR013249">
    <property type="entry name" value="RNA_pol_sigma70_r4_t2"/>
</dbReference>
<dbReference type="Pfam" id="PF04542">
    <property type="entry name" value="Sigma70_r2"/>
    <property type="match status" value="1"/>
</dbReference>
<dbReference type="Proteomes" id="UP000438476">
    <property type="component" value="Unassembled WGS sequence"/>
</dbReference>
<feature type="domain" description="RNA polymerase sigma factor 70 region 4 type 2" evidence="6">
    <location>
        <begin position="108"/>
        <end position="157"/>
    </location>
</feature>
<dbReference type="InterPro" id="IPR039425">
    <property type="entry name" value="RNA_pol_sigma-70-like"/>
</dbReference>
<dbReference type="InterPro" id="IPR014284">
    <property type="entry name" value="RNA_pol_sigma-70_dom"/>
</dbReference>
<protein>
    <submittedName>
        <fullName evidence="7">Sigma-70 family RNA polymerase sigma factor</fullName>
    </submittedName>
</protein>
<comment type="similarity">
    <text evidence="1">Belongs to the sigma-70 factor family. ECF subfamily.</text>
</comment>
<dbReference type="GO" id="GO:0006352">
    <property type="term" value="P:DNA-templated transcription initiation"/>
    <property type="evidence" value="ECO:0007669"/>
    <property type="project" value="InterPro"/>
</dbReference>
<dbReference type="GO" id="GO:0003677">
    <property type="term" value="F:DNA binding"/>
    <property type="evidence" value="ECO:0007669"/>
    <property type="project" value="InterPro"/>
</dbReference>
<dbReference type="SUPFAM" id="SSF88946">
    <property type="entry name" value="Sigma2 domain of RNA polymerase sigma factors"/>
    <property type="match status" value="1"/>
</dbReference>
<dbReference type="OrthoDB" id="9784272at2"/>
<feature type="domain" description="RNA polymerase sigma-70 region 2" evidence="5">
    <location>
        <begin position="19"/>
        <end position="79"/>
    </location>
</feature>
<evidence type="ECO:0000313" key="8">
    <source>
        <dbReference type="Proteomes" id="UP000438476"/>
    </source>
</evidence>
<dbReference type="Gene3D" id="1.10.10.10">
    <property type="entry name" value="Winged helix-like DNA-binding domain superfamily/Winged helix DNA-binding domain"/>
    <property type="match status" value="1"/>
</dbReference>
<keyword evidence="2" id="KW-0805">Transcription regulation</keyword>
<evidence type="ECO:0000256" key="1">
    <source>
        <dbReference type="ARBA" id="ARBA00010641"/>
    </source>
</evidence>
<keyword evidence="8" id="KW-1185">Reference proteome</keyword>
<dbReference type="InterPro" id="IPR013324">
    <property type="entry name" value="RNA_pol_sigma_r3/r4-like"/>
</dbReference>
<dbReference type="InterPro" id="IPR007627">
    <property type="entry name" value="RNA_pol_sigma70_r2"/>
</dbReference>
<dbReference type="PANTHER" id="PTHR43133">
    <property type="entry name" value="RNA POLYMERASE ECF-TYPE SIGMA FACTO"/>
    <property type="match status" value="1"/>
</dbReference>
<dbReference type="InterPro" id="IPR036388">
    <property type="entry name" value="WH-like_DNA-bd_sf"/>
</dbReference>
<evidence type="ECO:0000256" key="4">
    <source>
        <dbReference type="ARBA" id="ARBA00023163"/>
    </source>
</evidence>
<dbReference type="EMBL" id="WTYT01000007">
    <property type="protein sequence ID" value="MXO67140.1"/>
    <property type="molecule type" value="Genomic_DNA"/>
</dbReference>
<dbReference type="NCBIfam" id="TIGR02937">
    <property type="entry name" value="sigma70-ECF"/>
    <property type="match status" value="1"/>
</dbReference>
<evidence type="ECO:0000256" key="2">
    <source>
        <dbReference type="ARBA" id="ARBA00023015"/>
    </source>
</evidence>
<comment type="caution">
    <text evidence="7">The sequence shown here is derived from an EMBL/GenBank/DDBJ whole genome shotgun (WGS) entry which is preliminary data.</text>
</comment>
<dbReference type="InterPro" id="IPR013325">
    <property type="entry name" value="RNA_pol_sigma_r2"/>
</dbReference>
<dbReference type="GO" id="GO:0016987">
    <property type="term" value="F:sigma factor activity"/>
    <property type="evidence" value="ECO:0007669"/>
    <property type="project" value="UniProtKB-KW"/>
</dbReference>
<proteinExistence type="inferred from homology"/>
<dbReference type="SUPFAM" id="SSF88659">
    <property type="entry name" value="Sigma3 and sigma4 domains of RNA polymerase sigma factors"/>
    <property type="match status" value="1"/>
</dbReference>